<evidence type="ECO:0000256" key="1">
    <source>
        <dbReference type="ARBA" id="ARBA00022553"/>
    </source>
</evidence>
<dbReference type="CDD" id="cd17535">
    <property type="entry name" value="REC_NarL-like"/>
    <property type="match status" value="1"/>
</dbReference>
<dbReference type="PRINTS" id="PR00038">
    <property type="entry name" value="HTHLUXR"/>
</dbReference>
<gene>
    <name evidence="6" type="ORF">ACFSQZ_01290</name>
</gene>
<dbReference type="InterPro" id="IPR001789">
    <property type="entry name" value="Sig_transdc_resp-reg_receiver"/>
</dbReference>
<organism evidence="6 7">
    <name type="scientific">Rubritalea spongiae</name>
    <dbReference type="NCBI Taxonomy" id="430797"/>
    <lineage>
        <taxon>Bacteria</taxon>
        <taxon>Pseudomonadati</taxon>
        <taxon>Verrucomicrobiota</taxon>
        <taxon>Verrucomicrobiia</taxon>
        <taxon>Verrucomicrobiales</taxon>
        <taxon>Rubritaleaceae</taxon>
        <taxon>Rubritalea</taxon>
    </lineage>
</organism>
<evidence type="ECO:0000256" key="2">
    <source>
        <dbReference type="ARBA" id="ARBA00023125"/>
    </source>
</evidence>
<dbReference type="Pfam" id="PF00196">
    <property type="entry name" value="GerE"/>
    <property type="match status" value="1"/>
</dbReference>
<dbReference type="InterPro" id="IPR000792">
    <property type="entry name" value="Tscrpt_reg_LuxR_C"/>
</dbReference>
<dbReference type="InterPro" id="IPR039420">
    <property type="entry name" value="WalR-like"/>
</dbReference>
<dbReference type="InterPro" id="IPR011006">
    <property type="entry name" value="CheY-like_superfamily"/>
</dbReference>
<dbReference type="PANTHER" id="PTHR43214">
    <property type="entry name" value="TWO-COMPONENT RESPONSE REGULATOR"/>
    <property type="match status" value="1"/>
</dbReference>
<accession>A0ABW5DXQ3</accession>
<dbReference type="SUPFAM" id="SSF52172">
    <property type="entry name" value="CheY-like"/>
    <property type="match status" value="1"/>
</dbReference>
<keyword evidence="2" id="KW-0238">DNA-binding</keyword>
<dbReference type="Proteomes" id="UP001597297">
    <property type="component" value="Unassembled WGS sequence"/>
</dbReference>
<evidence type="ECO:0000259" key="5">
    <source>
        <dbReference type="PROSITE" id="PS50110"/>
    </source>
</evidence>
<dbReference type="PROSITE" id="PS50043">
    <property type="entry name" value="HTH_LUXR_2"/>
    <property type="match status" value="1"/>
</dbReference>
<dbReference type="Pfam" id="PF00072">
    <property type="entry name" value="Response_reg"/>
    <property type="match status" value="1"/>
</dbReference>
<dbReference type="PROSITE" id="PS50110">
    <property type="entry name" value="RESPONSE_REGULATORY"/>
    <property type="match status" value="1"/>
</dbReference>
<feature type="modified residue" description="4-aspartylphosphate" evidence="3">
    <location>
        <position position="60"/>
    </location>
</feature>
<dbReference type="CDD" id="cd06170">
    <property type="entry name" value="LuxR_C_like"/>
    <property type="match status" value="1"/>
</dbReference>
<evidence type="ECO:0000256" key="3">
    <source>
        <dbReference type="PROSITE-ProRule" id="PRU00169"/>
    </source>
</evidence>
<evidence type="ECO:0000259" key="4">
    <source>
        <dbReference type="PROSITE" id="PS50043"/>
    </source>
</evidence>
<comment type="caution">
    <text evidence="6">The sequence shown here is derived from an EMBL/GenBank/DDBJ whole genome shotgun (WGS) entry which is preliminary data.</text>
</comment>
<dbReference type="SMART" id="SM00448">
    <property type="entry name" value="REC"/>
    <property type="match status" value="1"/>
</dbReference>
<protein>
    <submittedName>
        <fullName evidence="6">Response regulator</fullName>
    </submittedName>
</protein>
<dbReference type="InterPro" id="IPR016032">
    <property type="entry name" value="Sig_transdc_resp-reg_C-effctor"/>
</dbReference>
<feature type="domain" description="Response regulatory" evidence="5">
    <location>
        <begin position="7"/>
        <end position="125"/>
    </location>
</feature>
<dbReference type="InterPro" id="IPR058245">
    <property type="entry name" value="NreC/VraR/RcsB-like_REC"/>
</dbReference>
<dbReference type="Gene3D" id="3.40.50.2300">
    <property type="match status" value="1"/>
</dbReference>
<proteinExistence type="predicted"/>
<keyword evidence="7" id="KW-1185">Reference proteome</keyword>
<dbReference type="PANTHER" id="PTHR43214:SF42">
    <property type="entry name" value="TRANSCRIPTIONAL REGULATORY PROTEIN DESR"/>
    <property type="match status" value="1"/>
</dbReference>
<evidence type="ECO:0000313" key="6">
    <source>
        <dbReference type="EMBL" id="MFD2275091.1"/>
    </source>
</evidence>
<feature type="domain" description="HTH luxR-type" evidence="4">
    <location>
        <begin position="152"/>
        <end position="217"/>
    </location>
</feature>
<keyword evidence="1 3" id="KW-0597">Phosphoprotein</keyword>
<dbReference type="SUPFAM" id="SSF46894">
    <property type="entry name" value="C-terminal effector domain of the bipartite response regulators"/>
    <property type="match status" value="1"/>
</dbReference>
<dbReference type="SMART" id="SM00421">
    <property type="entry name" value="HTH_LUXR"/>
    <property type="match status" value="1"/>
</dbReference>
<dbReference type="RefSeq" id="WP_377095847.1">
    <property type="nucleotide sequence ID" value="NZ_JBHSJM010000001.1"/>
</dbReference>
<name>A0ABW5DXQ3_9BACT</name>
<sequence>MSNSSLKVMVIEDNSVYRQAIASSLNKNSEFTCIAEAASSDEAFLIFDKKQIQPEIILLDLEMPGIHGLDAIQRLLELSPKSRIIILTQSDREAHILQAITHGASGYLLKTATRNEILESIKNVQSGGATIDPKLAHITLNLIRRIQTNTPKDSDHQKLTSRELEVLQMLSDGLVKKEIADRLELSPHGVDKRMRRIYNKLQVKNVAAAVATALRKGWI</sequence>
<dbReference type="EMBL" id="JBHUJC010000001">
    <property type="protein sequence ID" value="MFD2275091.1"/>
    <property type="molecule type" value="Genomic_DNA"/>
</dbReference>
<reference evidence="7" key="1">
    <citation type="journal article" date="2019" name="Int. J. Syst. Evol. Microbiol.">
        <title>The Global Catalogue of Microorganisms (GCM) 10K type strain sequencing project: providing services to taxonomists for standard genome sequencing and annotation.</title>
        <authorList>
            <consortium name="The Broad Institute Genomics Platform"/>
            <consortium name="The Broad Institute Genome Sequencing Center for Infectious Disease"/>
            <person name="Wu L."/>
            <person name="Ma J."/>
        </authorList>
    </citation>
    <scope>NUCLEOTIDE SEQUENCE [LARGE SCALE GENOMIC DNA]</scope>
    <source>
        <strain evidence="7">JCM 16545</strain>
    </source>
</reference>
<evidence type="ECO:0000313" key="7">
    <source>
        <dbReference type="Proteomes" id="UP001597297"/>
    </source>
</evidence>